<dbReference type="SUPFAM" id="SSF55961">
    <property type="entry name" value="Bet v1-like"/>
    <property type="match status" value="1"/>
</dbReference>
<comment type="similarity">
    <text evidence="1">Belongs to the AHA1 family.</text>
</comment>
<dbReference type="Pfam" id="PF08327">
    <property type="entry name" value="AHSA1"/>
    <property type="match status" value="1"/>
</dbReference>
<protein>
    <submittedName>
        <fullName evidence="3">Uncharacterized protein YndB with AHSA1/START domain</fullName>
    </submittedName>
</protein>
<keyword evidence="4" id="KW-1185">Reference proteome</keyword>
<dbReference type="InterPro" id="IPR023393">
    <property type="entry name" value="START-like_dom_sf"/>
</dbReference>
<reference evidence="3 4" key="1">
    <citation type="submission" date="2018-05" db="EMBL/GenBank/DDBJ databases">
        <title>Genomic Encyclopedia of Type Strains, Phase IV (KMG-IV): sequencing the most valuable type-strain genomes for metagenomic binning, comparative biology and taxonomic classification.</title>
        <authorList>
            <person name="Goeker M."/>
        </authorList>
    </citation>
    <scope>NUCLEOTIDE SEQUENCE [LARGE SCALE GENOMIC DNA]</scope>
    <source>
        <strain evidence="3 4">DSM 18773</strain>
    </source>
</reference>
<dbReference type="AlphaFoldDB" id="A0A316DUK4"/>
<evidence type="ECO:0000313" key="3">
    <source>
        <dbReference type="EMBL" id="PWK12742.1"/>
    </source>
</evidence>
<sequence length="168" mass="19486">MEGTVQRIDGGYVIRFECHLKHPVEKVWAAITEPEQLVQWLARAEIELVEGGKFELRFDNTDSVIIGRVREVIAPTVFEFIWNSPGAENSVVRWELQHDAAGCLLVLTHRLTLPDPLPSMLAGWQVHLEVLTTALIGQPIKWPWSRWEELHDQYNNREPEWNQTEEKL</sequence>
<dbReference type="RefSeq" id="WP_109689419.1">
    <property type="nucleotide sequence ID" value="NZ_QGGL01000009.1"/>
</dbReference>
<evidence type="ECO:0000256" key="1">
    <source>
        <dbReference type="ARBA" id="ARBA00006817"/>
    </source>
</evidence>
<name>A0A316DUK4_9BACL</name>
<evidence type="ECO:0000313" key="4">
    <source>
        <dbReference type="Proteomes" id="UP000245634"/>
    </source>
</evidence>
<dbReference type="Proteomes" id="UP000245634">
    <property type="component" value="Unassembled WGS sequence"/>
</dbReference>
<evidence type="ECO:0000259" key="2">
    <source>
        <dbReference type="Pfam" id="PF08327"/>
    </source>
</evidence>
<dbReference type="Gene3D" id="3.30.530.20">
    <property type="match status" value="1"/>
</dbReference>
<organism evidence="3 4">
    <name type="scientific">Tumebacillus permanentifrigoris</name>
    <dbReference type="NCBI Taxonomy" id="378543"/>
    <lineage>
        <taxon>Bacteria</taxon>
        <taxon>Bacillati</taxon>
        <taxon>Bacillota</taxon>
        <taxon>Bacilli</taxon>
        <taxon>Bacillales</taxon>
        <taxon>Alicyclobacillaceae</taxon>
        <taxon>Tumebacillus</taxon>
    </lineage>
</organism>
<dbReference type="InterPro" id="IPR013538">
    <property type="entry name" value="ASHA1/2-like_C"/>
</dbReference>
<dbReference type="CDD" id="cd08899">
    <property type="entry name" value="SRPBCC_CalC_Aha1-like_6"/>
    <property type="match status" value="1"/>
</dbReference>
<comment type="caution">
    <text evidence="3">The sequence shown here is derived from an EMBL/GenBank/DDBJ whole genome shotgun (WGS) entry which is preliminary data.</text>
</comment>
<gene>
    <name evidence="3" type="ORF">C7459_10994</name>
</gene>
<feature type="domain" description="Activator of Hsp90 ATPase homologue 1/2-like C-terminal" evidence="2">
    <location>
        <begin position="22"/>
        <end position="134"/>
    </location>
</feature>
<dbReference type="OrthoDB" id="9803476at2"/>
<proteinExistence type="inferred from homology"/>
<dbReference type="EMBL" id="QGGL01000009">
    <property type="protein sequence ID" value="PWK12742.1"/>
    <property type="molecule type" value="Genomic_DNA"/>
</dbReference>
<accession>A0A316DUK4</accession>